<dbReference type="Gene3D" id="3.90.226.10">
    <property type="entry name" value="2-enoyl-CoA Hydratase, Chain A, domain 1"/>
    <property type="match status" value="1"/>
</dbReference>
<dbReference type="RefSeq" id="XP_055868388.1">
    <property type="nucleotide sequence ID" value="XM_056012413.1"/>
</dbReference>
<evidence type="ECO:0000313" key="3">
    <source>
        <dbReference type="RefSeq" id="XP_055868388.1"/>
    </source>
</evidence>
<organism evidence="2 3">
    <name type="scientific">Biomphalaria glabrata</name>
    <name type="common">Bloodfluke planorb</name>
    <name type="synonym">Freshwater snail</name>
    <dbReference type="NCBI Taxonomy" id="6526"/>
    <lineage>
        <taxon>Eukaryota</taxon>
        <taxon>Metazoa</taxon>
        <taxon>Spiralia</taxon>
        <taxon>Lophotrochozoa</taxon>
        <taxon>Mollusca</taxon>
        <taxon>Gastropoda</taxon>
        <taxon>Heterobranchia</taxon>
        <taxon>Euthyneura</taxon>
        <taxon>Panpulmonata</taxon>
        <taxon>Hygrophila</taxon>
        <taxon>Lymnaeoidea</taxon>
        <taxon>Planorbidae</taxon>
        <taxon>Biomphalaria</taxon>
    </lineage>
</organism>
<evidence type="ECO:0000256" key="1">
    <source>
        <dbReference type="SAM" id="Phobius"/>
    </source>
</evidence>
<dbReference type="InterPro" id="IPR029045">
    <property type="entry name" value="ClpP/crotonase-like_dom_sf"/>
</dbReference>
<dbReference type="OrthoDB" id="1696280at2759"/>
<protein>
    <submittedName>
        <fullName evidence="3">Uncharacterized protein LOC106061176 isoform X1</fullName>
    </submittedName>
</protein>
<dbReference type="PANTHER" id="PTHR11941:SF75">
    <property type="entry name" value="ENOYL-COA HYDRATASE_ISOMERASE FAMILY PROTEIN"/>
    <property type="match status" value="1"/>
</dbReference>
<keyword evidence="2" id="KW-1185">Reference proteome</keyword>
<dbReference type="PANTHER" id="PTHR11941">
    <property type="entry name" value="ENOYL-COA HYDRATASE-RELATED"/>
    <property type="match status" value="1"/>
</dbReference>
<dbReference type="SUPFAM" id="SSF52096">
    <property type="entry name" value="ClpP/crotonase"/>
    <property type="match status" value="1"/>
</dbReference>
<name>A0A9W2Z015_BIOGL</name>
<dbReference type="GO" id="GO:0005777">
    <property type="term" value="C:peroxisome"/>
    <property type="evidence" value="ECO:0007669"/>
    <property type="project" value="TreeGrafter"/>
</dbReference>
<dbReference type="Pfam" id="PF00378">
    <property type="entry name" value="ECH_1"/>
    <property type="match status" value="1"/>
</dbReference>
<accession>A0A9W2Z015</accession>
<dbReference type="AlphaFoldDB" id="A0A9W2Z015"/>
<proteinExistence type="predicted"/>
<dbReference type="CDD" id="cd06558">
    <property type="entry name" value="crotonase-like"/>
    <property type="match status" value="1"/>
</dbReference>
<keyword evidence="1" id="KW-0472">Membrane</keyword>
<feature type="transmembrane region" description="Helical" evidence="1">
    <location>
        <begin position="122"/>
        <end position="147"/>
    </location>
</feature>
<evidence type="ECO:0000313" key="2">
    <source>
        <dbReference type="Proteomes" id="UP001165740"/>
    </source>
</evidence>
<dbReference type="GeneID" id="106061176"/>
<keyword evidence="1" id="KW-0812">Transmembrane</keyword>
<gene>
    <name evidence="3" type="primary">LOC106061176</name>
</gene>
<keyword evidence="1" id="KW-1133">Transmembrane helix</keyword>
<dbReference type="Proteomes" id="UP001165740">
    <property type="component" value="Chromosome 15"/>
</dbReference>
<dbReference type="GO" id="GO:0004165">
    <property type="term" value="F:delta(3)-delta(2)-enoyl-CoA isomerase activity"/>
    <property type="evidence" value="ECO:0007669"/>
    <property type="project" value="TreeGrafter"/>
</dbReference>
<reference evidence="3" key="1">
    <citation type="submission" date="2025-08" db="UniProtKB">
        <authorList>
            <consortium name="RefSeq"/>
        </authorList>
    </citation>
    <scope>IDENTIFICATION</scope>
</reference>
<dbReference type="GO" id="GO:0006635">
    <property type="term" value="P:fatty acid beta-oxidation"/>
    <property type="evidence" value="ECO:0007669"/>
    <property type="project" value="TreeGrafter"/>
</dbReference>
<sequence>MLLGRLMQRLMPMRHCRQPWIFACSNIHAQAQCQNTDSGFKLQYINNIALLHMDKNVMDGNFVKNMNVLLDSVESNKSCLALATIGNSKFYSNGLDLKYMETLSPEDLVTFIHDAKRLLHRILLFPMPTLAILNGSTYAFGAFLAFAHDIRTMSTDKTVLSFTAVHEKRRVSGFIRDYLKIKLGGGKNVADALILARHYKAKDAHKSLLVHAIHPEASLLDYSLQVLESFLVPGPFPREGILGMKSDIYKQPIDSFVEDLNMKRPFFVVQYMTPTQLANYKA</sequence>
<dbReference type="InterPro" id="IPR001753">
    <property type="entry name" value="Enoyl-CoA_hydra/iso"/>
</dbReference>